<accession>A0A7W6J354</accession>
<dbReference type="Proteomes" id="UP000528286">
    <property type="component" value="Unassembled WGS sequence"/>
</dbReference>
<evidence type="ECO:0000313" key="6">
    <source>
        <dbReference type="Proteomes" id="UP000528286"/>
    </source>
</evidence>
<dbReference type="GO" id="GO:0005524">
    <property type="term" value="F:ATP binding"/>
    <property type="evidence" value="ECO:0007669"/>
    <property type="project" value="UniProtKB-KW"/>
</dbReference>
<proteinExistence type="predicted"/>
<reference evidence="5 6" key="1">
    <citation type="submission" date="2020-08" db="EMBL/GenBank/DDBJ databases">
        <title>Genomic Encyclopedia of Type Strains, Phase IV (KMG-IV): sequencing the most valuable type-strain genomes for metagenomic binning, comparative biology and taxonomic classification.</title>
        <authorList>
            <person name="Goeker M."/>
        </authorList>
    </citation>
    <scope>NUCLEOTIDE SEQUENCE [LARGE SCALE GENOMIC DNA]</scope>
    <source>
        <strain evidence="5 6">DSM 29853</strain>
    </source>
</reference>
<dbReference type="Pfam" id="PF02682">
    <property type="entry name" value="CT_C_D"/>
    <property type="match status" value="1"/>
</dbReference>
<evidence type="ECO:0000256" key="2">
    <source>
        <dbReference type="ARBA" id="ARBA00022801"/>
    </source>
</evidence>
<dbReference type="Gene3D" id="3.30.1360.40">
    <property type="match status" value="1"/>
</dbReference>
<protein>
    <submittedName>
        <fullName evidence="5">KipI family sensor histidine kinase inhibitor</fullName>
    </submittedName>
</protein>
<keyword evidence="6" id="KW-1185">Reference proteome</keyword>
<evidence type="ECO:0000256" key="1">
    <source>
        <dbReference type="ARBA" id="ARBA00022741"/>
    </source>
</evidence>
<dbReference type="PANTHER" id="PTHR34698:SF2">
    <property type="entry name" value="5-OXOPROLINASE SUBUNIT B"/>
    <property type="match status" value="1"/>
</dbReference>
<evidence type="ECO:0000259" key="4">
    <source>
        <dbReference type="SMART" id="SM00796"/>
    </source>
</evidence>
<dbReference type="NCBIfam" id="TIGR00370">
    <property type="entry name" value="5-oxoprolinase subunit PxpB"/>
    <property type="match status" value="1"/>
</dbReference>
<keyword evidence="1" id="KW-0547">Nucleotide-binding</keyword>
<dbReference type="InterPro" id="IPR010016">
    <property type="entry name" value="PxpB"/>
</dbReference>
<dbReference type="GO" id="GO:0016787">
    <property type="term" value="F:hydrolase activity"/>
    <property type="evidence" value="ECO:0007669"/>
    <property type="project" value="UniProtKB-KW"/>
</dbReference>
<dbReference type="InterPro" id="IPR029000">
    <property type="entry name" value="Cyclophilin-like_dom_sf"/>
</dbReference>
<evidence type="ECO:0000256" key="3">
    <source>
        <dbReference type="ARBA" id="ARBA00022840"/>
    </source>
</evidence>
<comment type="caution">
    <text evidence="5">The sequence shown here is derived from an EMBL/GenBank/DDBJ whole genome shotgun (WGS) entry which is preliminary data.</text>
</comment>
<dbReference type="SUPFAM" id="SSF160467">
    <property type="entry name" value="PH0987 N-terminal domain-like"/>
    <property type="match status" value="1"/>
</dbReference>
<organism evidence="5 6">
    <name type="scientific">Gellertiella hungarica</name>
    <dbReference type="NCBI Taxonomy" id="1572859"/>
    <lineage>
        <taxon>Bacteria</taxon>
        <taxon>Pseudomonadati</taxon>
        <taxon>Pseudomonadota</taxon>
        <taxon>Alphaproteobacteria</taxon>
        <taxon>Hyphomicrobiales</taxon>
        <taxon>Rhizobiaceae</taxon>
        <taxon>Gellertiella</taxon>
    </lineage>
</organism>
<sequence length="223" mass="23529">MTSDSIPSLTISMEGAGALLADAAGPVFSDACQQRIWALADRLREEPGVEEAVPGMNNLMVVFDPLRLDPASLEAIVARRWKEPVTGRAEGRLIEVPVSYGGSAGEDLLAFSAAKDLTPEEVVARHTAPIYGVAAVGAMPGFVYLSGLDPALSMPRRAQPRMAVPKGAVIVGGSQAGIMPVTAPSGWHILGHTALSLFDPLAEPPAAFRPGDRIRFVAREILR</sequence>
<name>A0A7W6J354_9HYPH</name>
<dbReference type="InterPro" id="IPR003833">
    <property type="entry name" value="CT_C_D"/>
</dbReference>
<feature type="domain" description="Carboxyltransferase" evidence="4">
    <location>
        <begin position="9"/>
        <end position="208"/>
    </location>
</feature>
<evidence type="ECO:0000313" key="5">
    <source>
        <dbReference type="EMBL" id="MBB4063868.1"/>
    </source>
</evidence>
<dbReference type="RefSeq" id="WP_183365101.1">
    <property type="nucleotide sequence ID" value="NZ_JACIEZ010000002.1"/>
</dbReference>
<dbReference type="SUPFAM" id="SSF50891">
    <property type="entry name" value="Cyclophilin-like"/>
    <property type="match status" value="1"/>
</dbReference>
<gene>
    <name evidence="5" type="ORF">GGR23_001045</name>
</gene>
<dbReference type="Gene3D" id="2.40.100.10">
    <property type="entry name" value="Cyclophilin-like"/>
    <property type="match status" value="1"/>
</dbReference>
<keyword evidence="3" id="KW-0067">ATP-binding</keyword>
<dbReference type="EMBL" id="JACIEZ010000002">
    <property type="protein sequence ID" value="MBB4063868.1"/>
    <property type="molecule type" value="Genomic_DNA"/>
</dbReference>
<dbReference type="AlphaFoldDB" id="A0A7W6J354"/>
<keyword evidence="2" id="KW-0378">Hydrolase</keyword>
<dbReference type="PANTHER" id="PTHR34698">
    <property type="entry name" value="5-OXOPROLINASE SUBUNIT B"/>
    <property type="match status" value="1"/>
</dbReference>
<dbReference type="SMART" id="SM00796">
    <property type="entry name" value="AHS1"/>
    <property type="match status" value="1"/>
</dbReference>